<dbReference type="Proteomes" id="UP000008181">
    <property type="component" value="Chromosome 1"/>
</dbReference>
<dbReference type="HOGENOM" id="CLU_070655_0_0_1"/>
<dbReference type="STRING" id="578455.G2QWH5"/>
<feature type="region of interest" description="Disordered" evidence="1">
    <location>
        <begin position="38"/>
        <end position="58"/>
    </location>
</feature>
<accession>G2QWH5</accession>
<reference evidence="2 3" key="1">
    <citation type="journal article" date="2011" name="Nat. Biotechnol.">
        <title>Comparative genomic analysis of the thermophilic biomass-degrading fungi Myceliophthora thermophila and Thielavia terrestris.</title>
        <authorList>
            <person name="Berka R.M."/>
            <person name="Grigoriev I.V."/>
            <person name="Otillar R."/>
            <person name="Salamov A."/>
            <person name="Grimwood J."/>
            <person name="Reid I."/>
            <person name="Ishmael N."/>
            <person name="John T."/>
            <person name="Darmond C."/>
            <person name="Moisan M.-C."/>
            <person name="Henrissat B."/>
            <person name="Coutinho P.M."/>
            <person name="Lombard V."/>
            <person name="Natvig D.O."/>
            <person name="Lindquist E."/>
            <person name="Schmutz J."/>
            <person name="Lucas S."/>
            <person name="Harris P."/>
            <person name="Powlowski J."/>
            <person name="Bellemare A."/>
            <person name="Taylor D."/>
            <person name="Butler G."/>
            <person name="de Vries R.P."/>
            <person name="Allijn I.E."/>
            <person name="van den Brink J."/>
            <person name="Ushinsky S."/>
            <person name="Storms R."/>
            <person name="Powell A.J."/>
            <person name="Paulsen I.T."/>
            <person name="Elbourne L.D.H."/>
            <person name="Baker S.E."/>
            <person name="Magnuson J."/>
            <person name="LaBoissiere S."/>
            <person name="Clutterbuck A.J."/>
            <person name="Martinez D."/>
            <person name="Wogulis M."/>
            <person name="de Leon A.L."/>
            <person name="Rey M.W."/>
            <person name="Tsang A."/>
        </authorList>
    </citation>
    <scope>NUCLEOTIDE SEQUENCE [LARGE SCALE GENOMIC DNA]</scope>
    <source>
        <strain evidence="3">ATCC 38088 / NRRL 8126</strain>
    </source>
</reference>
<dbReference type="KEGG" id="ttt:THITE_2111060"/>
<keyword evidence="3" id="KW-1185">Reference proteome</keyword>
<dbReference type="EMBL" id="CP003009">
    <property type="protein sequence ID" value="AEO64750.1"/>
    <property type="molecule type" value="Genomic_DNA"/>
</dbReference>
<evidence type="ECO:0000256" key="1">
    <source>
        <dbReference type="SAM" id="MobiDB-lite"/>
    </source>
</evidence>
<organism evidence="2 3">
    <name type="scientific">Thermothielavioides terrestris (strain ATCC 38088 / NRRL 8126)</name>
    <name type="common">Thielavia terrestris</name>
    <dbReference type="NCBI Taxonomy" id="578455"/>
    <lineage>
        <taxon>Eukaryota</taxon>
        <taxon>Fungi</taxon>
        <taxon>Dikarya</taxon>
        <taxon>Ascomycota</taxon>
        <taxon>Pezizomycotina</taxon>
        <taxon>Sordariomycetes</taxon>
        <taxon>Sordariomycetidae</taxon>
        <taxon>Sordariales</taxon>
        <taxon>Chaetomiaceae</taxon>
        <taxon>Thermothielavioides</taxon>
        <taxon>Thermothielavioides terrestris</taxon>
    </lineage>
</organism>
<sequence>MQTARSAAAASLGSRLLGEIEETTLEEVLASLRTSFATSTKTDNNNSGNDGNAAFAPTAGPQLKTFPIGPLNELVGRHFRATQSAPLAVTGRHRELLYVLVATLVSPPYEKAVSIVDFEGCFDPVRLLSTSPIEEPAATRTTATTTTALPPRPSLQRADLDHVHILRPARGSFAHVADCLASIEDYMLYGSHRSRGREWWGTVVIGGGLNPAGSASATASASSQVAVTADWKGWLRIDRAAVPTFADMSAEEALADRDRRQVAVEDAGWVATSPWGGFTIGRRERDGSTAHSCS</sequence>
<dbReference type="eggNOG" id="ENOG502RS6B">
    <property type="taxonomic scope" value="Eukaryota"/>
</dbReference>
<dbReference type="AlphaFoldDB" id="G2QWH5"/>
<feature type="compositionally biased region" description="Low complexity" evidence="1">
    <location>
        <begin position="39"/>
        <end position="54"/>
    </location>
</feature>
<name>G2QWH5_THETT</name>
<protein>
    <submittedName>
        <fullName evidence="2">Uncharacterized protein</fullName>
    </submittedName>
</protein>
<evidence type="ECO:0000313" key="2">
    <source>
        <dbReference type="EMBL" id="AEO64750.1"/>
    </source>
</evidence>
<evidence type="ECO:0000313" key="3">
    <source>
        <dbReference type="Proteomes" id="UP000008181"/>
    </source>
</evidence>
<gene>
    <name evidence="2" type="ORF">THITE_2111060</name>
</gene>
<dbReference type="OrthoDB" id="3596146at2759"/>
<dbReference type="RefSeq" id="XP_003651086.1">
    <property type="nucleotide sequence ID" value="XM_003651038.1"/>
</dbReference>
<proteinExistence type="predicted"/>
<dbReference type="GeneID" id="11523651"/>